<organism evidence="1 2">
    <name type="scientific">Schistosoma margrebowiei</name>
    <dbReference type="NCBI Taxonomy" id="48269"/>
    <lineage>
        <taxon>Eukaryota</taxon>
        <taxon>Metazoa</taxon>
        <taxon>Spiralia</taxon>
        <taxon>Lophotrochozoa</taxon>
        <taxon>Platyhelminthes</taxon>
        <taxon>Trematoda</taxon>
        <taxon>Digenea</taxon>
        <taxon>Strigeidida</taxon>
        <taxon>Schistosomatoidea</taxon>
        <taxon>Schistosomatidae</taxon>
        <taxon>Schistosoma</taxon>
    </lineage>
</organism>
<protein>
    <submittedName>
        <fullName evidence="1">Uncharacterized protein</fullName>
    </submittedName>
</protein>
<keyword evidence="2" id="KW-1185">Reference proteome</keyword>
<evidence type="ECO:0000313" key="2">
    <source>
        <dbReference type="Proteomes" id="UP000277204"/>
    </source>
</evidence>
<dbReference type="Proteomes" id="UP000277204">
    <property type="component" value="Unassembled WGS sequence"/>
</dbReference>
<evidence type="ECO:0000313" key="1">
    <source>
        <dbReference type="EMBL" id="VDP06389.1"/>
    </source>
</evidence>
<dbReference type="AlphaFoldDB" id="A0A183MBP2"/>
<accession>A0A183MBP2</accession>
<dbReference type="EMBL" id="UZAI01010084">
    <property type="protein sequence ID" value="VDP06389.1"/>
    <property type="molecule type" value="Genomic_DNA"/>
</dbReference>
<gene>
    <name evidence="1" type="ORF">SMRZ_LOCUS13467</name>
</gene>
<name>A0A183MBP2_9TREM</name>
<proteinExistence type="predicted"/>
<sequence>MYVNYPPCFFTPTTLSDSLLLILPVAPPLVLVKLTVVEPFEISKRL</sequence>
<reference evidence="1 2" key="1">
    <citation type="submission" date="2018-11" db="EMBL/GenBank/DDBJ databases">
        <authorList>
            <consortium name="Pathogen Informatics"/>
        </authorList>
    </citation>
    <scope>NUCLEOTIDE SEQUENCE [LARGE SCALE GENOMIC DNA]</scope>
    <source>
        <strain evidence="1 2">Zambia</strain>
    </source>
</reference>